<accession>T0YVX8</accession>
<dbReference type="AlphaFoldDB" id="T0YVX8"/>
<reference evidence="2" key="1">
    <citation type="submission" date="2013-08" db="EMBL/GenBank/DDBJ databases">
        <authorList>
            <person name="Mendez C."/>
            <person name="Richter M."/>
            <person name="Ferrer M."/>
            <person name="Sanchez J."/>
        </authorList>
    </citation>
    <scope>NUCLEOTIDE SEQUENCE</scope>
</reference>
<dbReference type="SUPFAM" id="SSF55718">
    <property type="entry name" value="SCP-like"/>
    <property type="match status" value="1"/>
</dbReference>
<dbReference type="Gene3D" id="3.30.1050.10">
    <property type="entry name" value="SCP2 sterol-binding domain"/>
    <property type="match status" value="1"/>
</dbReference>
<dbReference type="InterPro" id="IPR003033">
    <property type="entry name" value="SCP2_sterol-bd_dom"/>
</dbReference>
<comment type="caution">
    <text evidence="2">The sequence shown here is derived from an EMBL/GenBank/DDBJ whole genome shotgun (WGS) entry which is preliminary data.</text>
</comment>
<organism evidence="2">
    <name type="scientific">mine drainage metagenome</name>
    <dbReference type="NCBI Taxonomy" id="410659"/>
    <lineage>
        <taxon>unclassified sequences</taxon>
        <taxon>metagenomes</taxon>
        <taxon>ecological metagenomes</taxon>
    </lineage>
</organism>
<dbReference type="EMBL" id="AUZX01012298">
    <property type="protein sequence ID" value="EQD39761.1"/>
    <property type="molecule type" value="Genomic_DNA"/>
</dbReference>
<evidence type="ECO:0000313" key="2">
    <source>
        <dbReference type="EMBL" id="EQD39761.1"/>
    </source>
</evidence>
<dbReference type="InterPro" id="IPR036527">
    <property type="entry name" value="SCP2_sterol-bd_dom_sf"/>
</dbReference>
<proteinExistence type="predicted"/>
<gene>
    <name evidence="2" type="ORF">B1A_16741</name>
</gene>
<feature type="domain" description="SCP2" evidence="1">
    <location>
        <begin position="15"/>
        <end position="120"/>
    </location>
</feature>
<evidence type="ECO:0000259" key="1">
    <source>
        <dbReference type="Pfam" id="PF02036"/>
    </source>
</evidence>
<dbReference type="Pfam" id="PF02036">
    <property type="entry name" value="SCP2"/>
    <property type="match status" value="1"/>
</dbReference>
<sequence length="134" mass="15273">MYKFPSDEWANAYFEKLNSSAEYKDSARDWEGDITLIISADDTMKSSAYLYLDLYHGICRKYIFTTDLNSIPKSEFTYSGKYGNWKKLINGDVDPIKGILTGKFKLKGSMAKIMRYTKAAKIMVNTASQVPSVF</sequence>
<reference evidence="2" key="2">
    <citation type="journal article" date="2014" name="ISME J.">
        <title>Microbial stratification in low pH oxic and suboxic macroscopic growths along an acid mine drainage.</title>
        <authorList>
            <person name="Mendez-Garcia C."/>
            <person name="Mesa V."/>
            <person name="Sprenger R.R."/>
            <person name="Richter M."/>
            <person name="Diez M.S."/>
            <person name="Solano J."/>
            <person name="Bargiela R."/>
            <person name="Golyshina O.V."/>
            <person name="Manteca A."/>
            <person name="Ramos J.L."/>
            <person name="Gallego J.R."/>
            <person name="Llorente I."/>
            <person name="Martins Dos Santos V.A."/>
            <person name="Jensen O.N."/>
            <person name="Pelaez A.I."/>
            <person name="Sanchez J."/>
            <person name="Ferrer M."/>
        </authorList>
    </citation>
    <scope>NUCLEOTIDE SEQUENCE</scope>
</reference>
<name>T0YVX8_9ZZZZ</name>
<protein>
    <submittedName>
        <fullName evidence="2">Sterol-binding domain protein</fullName>
    </submittedName>
</protein>